<comment type="similarity">
    <text evidence="3">Belongs to the cation diffusion facilitator (CDF) transporter (TC 2.A.4) family. SLC30A subfamily.</text>
</comment>
<evidence type="ECO:0000256" key="9">
    <source>
        <dbReference type="ARBA" id="ARBA00023136"/>
    </source>
</evidence>
<dbReference type="PANTHER" id="PTHR43840">
    <property type="entry name" value="MITOCHONDRIAL METAL TRANSPORTER 1-RELATED"/>
    <property type="match status" value="1"/>
</dbReference>
<comment type="function">
    <text evidence="1">Involved in sequestration of excess metal in the cytoplasm into vacuoles to maintain metal homeostasis.</text>
</comment>
<dbReference type="STRING" id="40149.A0A0E0CA17"/>
<dbReference type="Pfam" id="PF01545">
    <property type="entry name" value="Cation_efflux"/>
    <property type="match status" value="1"/>
</dbReference>
<dbReference type="Gene3D" id="3.30.70.1350">
    <property type="entry name" value="Cation efflux protein, cytoplasmic domain"/>
    <property type="match status" value="1"/>
</dbReference>
<dbReference type="eggNOG" id="KOG1485">
    <property type="taxonomic scope" value="Eukaryota"/>
</dbReference>
<keyword evidence="5" id="KW-0926">Vacuole</keyword>
<dbReference type="EnsemblPlants" id="OMERI01G33650.1">
    <property type="protein sequence ID" value="OMERI01G33650.1"/>
    <property type="gene ID" value="OMERI01G33650"/>
</dbReference>
<keyword evidence="7 10" id="KW-1133">Transmembrane helix</keyword>
<feature type="domain" description="Cation efflux protein cytoplasmic" evidence="12">
    <location>
        <begin position="367"/>
        <end position="428"/>
    </location>
</feature>
<evidence type="ECO:0000256" key="3">
    <source>
        <dbReference type="ARBA" id="ARBA00008873"/>
    </source>
</evidence>
<keyword evidence="4" id="KW-0813">Transport</keyword>
<keyword evidence="8" id="KW-0406">Ion transport</keyword>
<dbReference type="Gramene" id="OMERI01G33650.1">
    <property type="protein sequence ID" value="OMERI01G33650.1"/>
    <property type="gene ID" value="OMERI01G33650"/>
</dbReference>
<dbReference type="FunFam" id="1.20.1510.10:FF:000003">
    <property type="entry name" value="Metal tolerance protein 11"/>
    <property type="match status" value="1"/>
</dbReference>
<evidence type="ECO:0000256" key="10">
    <source>
        <dbReference type="SAM" id="Phobius"/>
    </source>
</evidence>
<dbReference type="InterPro" id="IPR050291">
    <property type="entry name" value="CDF_Transporter"/>
</dbReference>
<dbReference type="InterPro" id="IPR036837">
    <property type="entry name" value="Cation_efflux_CTD_sf"/>
</dbReference>
<proteinExistence type="inferred from homology"/>
<evidence type="ECO:0000313" key="14">
    <source>
        <dbReference type="Proteomes" id="UP000008021"/>
    </source>
</evidence>
<organism evidence="13">
    <name type="scientific">Oryza meridionalis</name>
    <dbReference type="NCBI Taxonomy" id="40149"/>
    <lineage>
        <taxon>Eukaryota</taxon>
        <taxon>Viridiplantae</taxon>
        <taxon>Streptophyta</taxon>
        <taxon>Embryophyta</taxon>
        <taxon>Tracheophyta</taxon>
        <taxon>Spermatophyta</taxon>
        <taxon>Magnoliopsida</taxon>
        <taxon>Liliopsida</taxon>
        <taxon>Poales</taxon>
        <taxon>Poaceae</taxon>
        <taxon>BOP clade</taxon>
        <taxon>Oryzoideae</taxon>
        <taxon>Oryzeae</taxon>
        <taxon>Oryzinae</taxon>
        <taxon>Oryza</taxon>
    </lineage>
</organism>
<dbReference type="InterPro" id="IPR027469">
    <property type="entry name" value="Cation_efflux_TMD_sf"/>
</dbReference>
<dbReference type="InterPro" id="IPR058533">
    <property type="entry name" value="Cation_efflux_TM"/>
</dbReference>
<name>A0A0E0CA17_9ORYZ</name>
<evidence type="ECO:0000256" key="5">
    <source>
        <dbReference type="ARBA" id="ARBA00022554"/>
    </source>
</evidence>
<evidence type="ECO:0000256" key="8">
    <source>
        <dbReference type="ARBA" id="ARBA00023065"/>
    </source>
</evidence>
<keyword evidence="6 10" id="KW-0812">Transmembrane</keyword>
<dbReference type="AlphaFoldDB" id="A0A0E0CA17"/>
<dbReference type="HOGENOM" id="CLU_013430_2_3_1"/>
<feature type="transmembrane region" description="Helical" evidence="10">
    <location>
        <begin position="149"/>
        <end position="173"/>
    </location>
</feature>
<feature type="transmembrane region" description="Helical" evidence="10">
    <location>
        <begin position="194"/>
        <end position="212"/>
    </location>
</feature>
<feature type="transmembrane region" description="Helical" evidence="10">
    <location>
        <begin position="269"/>
        <end position="288"/>
    </location>
</feature>
<dbReference type="Gene3D" id="1.20.1510.10">
    <property type="entry name" value="Cation efflux protein transmembrane domain"/>
    <property type="match status" value="1"/>
</dbReference>
<reference evidence="13" key="1">
    <citation type="submission" date="2015-04" db="UniProtKB">
        <authorList>
            <consortium name="EnsemblPlants"/>
        </authorList>
    </citation>
    <scope>IDENTIFICATION</scope>
</reference>
<evidence type="ECO:0000256" key="6">
    <source>
        <dbReference type="ARBA" id="ARBA00022692"/>
    </source>
</evidence>
<keyword evidence="14" id="KW-1185">Reference proteome</keyword>
<dbReference type="SUPFAM" id="SSF161111">
    <property type="entry name" value="Cation efflux protein transmembrane domain-like"/>
    <property type="match status" value="1"/>
</dbReference>
<feature type="domain" description="Cation efflux protein transmembrane" evidence="11">
    <location>
        <begin position="128"/>
        <end position="299"/>
    </location>
</feature>
<evidence type="ECO:0000256" key="4">
    <source>
        <dbReference type="ARBA" id="ARBA00022448"/>
    </source>
</evidence>
<evidence type="ECO:0000256" key="7">
    <source>
        <dbReference type="ARBA" id="ARBA00022989"/>
    </source>
</evidence>
<reference evidence="13" key="2">
    <citation type="submission" date="2018-05" db="EMBL/GenBank/DDBJ databases">
        <title>OmerRS3 (Oryza meridionalis Reference Sequence Version 3).</title>
        <authorList>
            <person name="Zhang J."/>
            <person name="Kudrna D."/>
            <person name="Lee S."/>
            <person name="Talag J."/>
            <person name="Welchert J."/>
            <person name="Wing R.A."/>
        </authorList>
    </citation>
    <scope>NUCLEOTIDE SEQUENCE [LARGE SCALE GENOMIC DNA]</scope>
    <source>
        <strain evidence="13">cv. OR44</strain>
    </source>
</reference>
<dbReference type="FunFam" id="3.30.70.1350:FF:000001">
    <property type="entry name" value="Metal tolerance protein 11"/>
    <property type="match status" value="1"/>
</dbReference>
<keyword evidence="9 10" id="KW-0472">Membrane</keyword>
<dbReference type="PANTHER" id="PTHR43840:SF5">
    <property type="entry name" value="METAL TOLERANCE PROTEIN 11"/>
    <property type="match status" value="1"/>
</dbReference>
<dbReference type="GO" id="GO:0010486">
    <property type="term" value="F:manganese:proton antiporter activity"/>
    <property type="evidence" value="ECO:0007669"/>
    <property type="project" value="TreeGrafter"/>
</dbReference>
<evidence type="ECO:0000256" key="1">
    <source>
        <dbReference type="ARBA" id="ARBA00003168"/>
    </source>
</evidence>
<dbReference type="SUPFAM" id="SSF160240">
    <property type="entry name" value="Cation efflux protein cytoplasmic domain-like"/>
    <property type="match status" value="1"/>
</dbReference>
<comment type="subcellular location">
    <subcellularLocation>
        <location evidence="2">Vacuole membrane</location>
        <topology evidence="2">Multi-pass membrane protein</topology>
    </subcellularLocation>
</comment>
<evidence type="ECO:0000259" key="11">
    <source>
        <dbReference type="Pfam" id="PF01545"/>
    </source>
</evidence>
<evidence type="ECO:0000259" key="12">
    <source>
        <dbReference type="Pfam" id="PF16916"/>
    </source>
</evidence>
<evidence type="ECO:0000256" key="2">
    <source>
        <dbReference type="ARBA" id="ARBA00004128"/>
    </source>
</evidence>
<dbReference type="Proteomes" id="UP000008021">
    <property type="component" value="Chromosome 1"/>
</dbReference>
<dbReference type="GO" id="GO:0005774">
    <property type="term" value="C:vacuolar membrane"/>
    <property type="evidence" value="ECO:0007669"/>
    <property type="project" value="UniProtKB-SubCell"/>
</dbReference>
<dbReference type="Pfam" id="PF16916">
    <property type="entry name" value="ZT_dimer"/>
    <property type="match status" value="1"/>
</dbReference>
<feature type="transmembrane region" description="Helical" evidence="10">
    <location>
        <begin position="234"/>
        <end position="257"/>
    </location>
</feature>
<protein>
    <submittedName>
        <fullName evidence="13">Uncharacterized protein</fullName>
    </submittedName>
</protein>
<feature type="transmembrane region" description="Helical" evidence="10">
    <location>
        <begin position="308"/>
        <end position="331"/>
    </location>
</feature>
<dbReference type="InterPro" id="IPR027470">
    <property type="entry name" value="Cation_efflux_CTD"/>
</dbReference>
<sequence length="443" mass="49512">MAAAAVAGGGEEGEELLLLSAVEAGSFGGGDGGGAGAAAEKSWRLNFDGFRPPEVQQERQPPRGLHHHCLGVLSQGPEDVVAEYYQQQVEMLEGFNEMDTLTDRGFLPGMSKEEREKVARSETLAIRLSNIANMVLFAAKVYASVRSGSLAIIASTLDSLLDLLSGFILWFTAFSMQTPNPYRYPIGKKRMQPLGILVFASVMATLGLQIILESVRSLLSDGDEFSLTKEQEKWVVDIMLAVTLVKLALVLYCRTFTNEIVKAYAQDHFFDVITNMIGLVAALLATYIKGWIDPVGAIIRCKSWQYQLLPFIHELVFELVFDFALCPLAIYTIRTWSMTVLENVHSLVGQSASPEYLQKLTYLCWNHHKAVRHIDTVRAYTFGSHYFVEVDIVLPSSMPLQEAHDIGEALQEKLERLPEIERAFVHLDYEFTHRPEHALSHEK</sequence>
<accession>A0A0E0CA17</accession>
<evidence type="ECO:0000313" key="13">
    <source>
        <dbReference type="EnsemblPlants" id="OMERI01G33650.1"/>
    </source>
</evidence>